<dbReference type="Pfam" id="PF03061">
    <property type="entry name" value="4HBT"/>
    <property type="match status" value="1"/>
</dbReference>
<dbReference type="EC" id="3.1.2.-" evidence="4"/>
<evidence type="ECO:0000313" key="5">
    <source>
        <dbReference type="Proteomes" id="UP001549112"/>
    </source>
</evidence>
<proteinExistence type="inferred from homology"/>
<gene>
    <name evidence="4" type="ORF">ABID39_000004</name>
</gene>
<dbReference type="NCBIfam" id="TIGR02799">
    <property type="entry name" value="thio_ybgC"/>
    <property type="match status" value="1"/>
</dbReference>
<dbReference type="Proteomes" id="UP001549112">
    <property type="component" value="Unassembled WGS sequence"/>
</dbReference>
<dbReference type="InterPro" id="IPR006684">
    <property type="entry name" value="YbgC/YbaW"/>
</dbReference>
<dbReference type="PANTHER" id="PTHR31793">
    <property type="entry name" value="4-HYDROXYBENZOYL-COA THIOESTERASE FAMILY MEMBER"/>
    <property type="match status" value="1"/>
</dbReference>
<dbReference type="GO" id="GO:0016787">
    <property type="term" value="F:hydrolase activity"/>
    <property type="evidence" value="ECO:0007669"/>
    <property type="project" value="UniProtKB-KW"/>
</dbReference>
<dbReference type="InterPro" id="IPR014166">
    <property type="entry name" value="Tol-Pal_acyl-CoA_thioesterase"/>
</dbReference>
<organism evidence="4 5">
    <name type="scientific">Bartonella japonica</name>
    <dbReference type="NCBI Taxonomy" id="357761"/>
    <lineage>
        <taxon>Bacteria</taxon>
        <taxon>Pseudomonadati</taxon>
        <taxon>Pseudomonadota</taxon>
        <taxon>Alphaproteobacteria</taxon>
        <taxon>Hyphomicrobiales</taxon>
        <taxon>Bartonellaceae</taxon>
        <taxon>Bartonella</taxon>
    </lineage>
</organism>
<dbReference type="CDD" id="cd00586">
    <property type="entry name" value="4HBT"/>
    <property type="match status" value="1"/>
</dbReference>
<keyword evidence="5" id="KW-1185">Reference proteome</keyword>
<reference evidence="4 5" key="1">
    <citation type="submission" date="2024-06" db="EMBL/GenBank/DDBJ databases">
        <title>Genomic Encyclopedia of Type Strains, Phase IV (KMG-IV): sequencing the most valuable type-strain genomes for metagenomic binning, comparative biology and taxonomic classification.</title>
        <authorList>
            <person name="Goeker M."/>
        </authorList>
    </citation>
    <scope>NUCLEOTIDE SEQUENCE [LARGE SCALE GENOMIC DNA]</scope>
    <source>
        <strain evidence="4 5">DSM 23650</strain>
    </source>
</reference>
<keyword evidence="2 4" id="KW-0378">Hydrolase</keyword>
<feature type="domain" description="Thioesterase" evidence="3">
    <location>
        <begin position="31"/>
        <end position="117"/>
    </location>
</feature>
<evidence type="ECO:0000259" key="3">
    <source>
        <dbReference type="Pfam" id="PF03061"/>
    </source>
</evidence>
<dbReference type="Gene3D" id="3.10.129.10">
    <property type="entry name" value="Hotdog Thioesterase"/>
    <property type="match status" value="1"/>
</dbReference>
<dbReference type="SUPFAM" id="SSF54637">
    <property type="entry name" value="Thioesterase/thiol ester dehydrase-isomerase"/>
    <property type="match status" value="1"/>
</dbReference>
<dbReference type="PIRSF" id="PIRSF003230">
    <property type="entry name" value="YbgC"/>
    <property type="match status" value="1"/>
</dbReference>
<dbReference type="InterPro" id="IPR029069">
    <property type="entry name" value="HotDog_dom_sf"/>
</dbReference>
<sequence>MTKKSSLKSNHTNSFHDFQVRVYVADTDFSGVVYHARYLEFLERGRSEFLRDIGFNNEMLVAGVEGEKLFFVVRHMEINFLRPAQIDNLLTLKTRITHIQGARFFMEQCILCEDILLVTAKVEIALINETGKPRRLPKGLFAIISV</sequence>
<evidence type="ECO:0000313" key="4">
    <source>
        <dbReference type="EMBL" id="MET3559334.1"/>
    </source>
</evidence>
<dbReference type="InterPro" id="IPR050563">
    <property type="entry name" value="4-hydroxybenzoyl-CoA_TE"/>
</dbReference>
<accession>A0ABV2FL71</accession>
<evidence type="ECO:0000256" key="2">
    <source>
        <dbReference type="ARBA" id="ARBA00022801"/>
    </source>
</evidence>
<comment type="caution">
    <text evidence="4">The sequence shown here is derived from an EMBL/GenBank/DDBJ whole genome shotgun (WGS) entry which is preliminary data.</text>
</comment>
<evidence type="ECO:0000256" key="1">
    <source>
        <dbReference type="ARBA" id="ARBA00005953"/>
    </source>
</evidence>
<name>A0ABV2FL71_9HYPH</name>
<dbReference type="InterPro" id="IPR006683">
    <property type="entry name" value="Thioestr_dom"/>
</dbReference>
<dbReference type="NCBIfam" id="TIGR00051">
    <property type="entry name" value="YbgC/FadM family acyl-CoA thioesterase"/>
    <property type="match status" value="1"/>
</dbReference>
<dbReference type="InterPro" id="IPR008272">
    <property type="entry name" value="HB-CoA_thioesterase_AS"/>
</dbReference>
<dbReference type="RefSeq" id="WP_354184791.1">
    <property type="nucleotide sequence ID" value="NZ_JBEPLT010000001.1"/>
</dbReference>
<protein>
    <submittedName>
        <fullName evidence="4">Acyl-CoA thioester hydrolase</fullName>
        <ecNumber evidence="4">3.1.2.-</ecNumber>
    </submittedName>
</protein>
<dbReference type="EMBL" id="JBEPLT010000001">
    <property type="protein sequence ID" value="MET3559334.1"/>
    <property type="molecule type" value="Genomic_DNA"/>
</dbReference>
<dbReference type="PROSITE" id="PS01328">
    <property type="entry name" value="4HBCOA_THIOESTERASE"/>
    <property type="match status" value="1"/>
</dbReference>
<comment type="similarity">
    <text evidence="1">Belongs to the 4-hydroxybenzoyl-CoA thioesterase family.</text>
</comment>
<dbReference type="PANTHER" id="PTHR31793:SF37">
    <property type="entry name" value="ACYL-COA THIOESTER HYDROLASE YBGC"/>
    <property type="match status" value="1"/>
</dbReference>